<dbReference type="EMBL" id="KZ824957">
    <property type="protein sequence ID" value="RAH69980.1"/>
    <property type="molecule type" value="Genomic_DNA"/>
</dbReference>
<evidence type="ECO:0000313" key="2">
    <source>
        <dbReference type="Proteomes" id="UP000249661"/>
    </source>
</evidence>
<evidence type="ECO:0000313" key="1">
    <source>
        <dbReference type="EMBL" id="RAH69980.1"/>
    </source>
</evidence>
<reference evidence="1" key="1">
    <citation type="submission" date="2018-02" db="EMBL/GenBank/DDBJ databases">
        <title>The genomes of Aspergillus section Nigri reveals drivers in fungal speciation.</title>
        <authorList>
            <consortium name="DOE Joint Genome Institute"/>
            <person name="Vesth T.C."/>
            <person name="Nybo J."/>
            <person name="Theobald S."/>
            <person name="Brandl J."/>
            <person name="Frisvad J.C."/>
            <person name="Nielsen K.F."/>
            <person name="Lyhne E.K."/>
            <person name="Kogle M.E."/>
            <person name="Kuo A."/>
            <person name="Riley R."/>
            <person name="Clum A."/>
            <person name="Nolan M."/>
            <person name="Lipzen A."/>
            <person name="Salamov A."/>
            <person name="Henrissat B."/>
            <person name="Wiebenga A."/>
            <person name="De vries R.P."/>
            <person name="Grigoriev I.V."/>
            <person name="Mortensen U.H."/>
            <person name="Andersen M.R."/>
            <person name="Baker S.E."/>
        </authorList>
    </citation>
    <scope>NUCLEOTIDE SEQUENCE</scope>
    <source>
        <strain evidence="1">CBS 121060</strain>
    </source>
</reference>
<sequence length="76" mass="8435">MDCQGPGTVTCAALVMQFPDAKQDRPGLFDRRPPCSNVHLASLSAWLFSFFLFSFSFFFLAAEKDRHSDGASMHAC</sequence>
<protein>
    <submittedName>
        <fullName evidence="1">Uncharacterized protein</fullName>
    </submittedName>
</protein>
<organism evidence="1 2">
    <name type="scientific">Aspergillus aculeatinus CBS 121060</name>
    <dbReference type="NCBI Taxonomy" id="1448322"/>
    <lineage>
        <taxon>Eukaryota</taxon>
        <taxon>Fungi</taxon>
        <taxon>Dikarya</taxon>
        <taxon>Ascomycota</taxon>
        <taxon>Pezizomycotina</taxon>
        <taxon>Eurotiomycetes</taxon>
        <taxon>Eurotiomycetidae</taxon>
        <taxon>Eurotiales</taxon>
        <taxon>Aspergillaceae</taxon>
        <taxon>Aspergillus</taxon>
        <taxon>Aspergillus subgen. Circumdati</taxon>
    </lineage>
</organism>
<proteinExistence type="predicted"/>
<dbReference type="Proteomes" id="UP000249661">
    <property type="component" value="Unassembled WGS sequence"/>
</dbReference>
<keyword evidence="2" id="KW-1185">Reference proteome</keyword>
<accession>A0ACD1H898</accession>
<gene>
    <name evidence="1" type="ORF">BO66DRAFT_93218</name>
</gene>
<name>A0ACD1H898_9EURO</name>